<dbReference type="EMBL" id="JAHCMY010000006">
    <property type="protein sequence ID" value="MBS9524849.1"/>
    <property type="molecule type" value="Genomic_DNA"/>
</dbReference>
<gene>
    <name evidence="1" type="ORF">KI659_12585</name>
</gene>
<organism evidence="1 2">
    <name type="scientific">Litoribacter ruber</name>
    <dbReference type="NCBI Taxonomy" id="702568"/>
    <lineage>
        <taxon>Bacteria</taxon>
        <taxon>Pseudomonadati</taxon>
        <taxon>Bacteroidota</taxon>
        <taxon>Cytophagia</taxon>
        <taxon>Cytophagales</taxon>
        <taxon>Cyclobacteriaceae</taxon>
        <taxon>Litoribacter</taxon>
    </lineage>
</organism>
<keyword evidence="2" id="KW-1185">Reference proteome</keyword>
<protein>
    <submittedName>
        <fullName evidence="1">Uncharacterized protein</fullName>
    </submittedName>
</protein>
<dbReference type="AlphaFoldDB" id="A0AAP2CJI3"/>
<evidence type="ECO:0000313" key="1">
    <source>
        <dbReference type="EMBL" id="MBS9524849.1"/>
    </source>
</evidence>
<sequence length="180" mass="19821">MALLVMGCMPDQLEDVDLVNNPEVMFVEELSEENLRVNPAAQNQLEAVVRKATAKYQRVEVAVADGYELASPCVATAAGGMGFHYVNFALMDGILDPSKPEALVYEPLPNGRLKLGAIEYIVVDSLLDVRGVAPMFGRVPMDNHLQGAPLGFPHFQLHVWVWTHNPAGVYTPFNPKVRCF</sequence>
<evidence type="ECO:0000313" key="2">
    <source>
        <dbReference type="Proteomes" id="UP001319104"/>
    </source>
</evidence>
<reference evidence="1 2" key="1">
    <citation type="submission" date="2021-05" db="EMBL/GenBank/DDBJ databases">
        <authorList>
            <person name="Zhang Z.D."/>
            <person name="Osman G."/>
        </authorList>
    </citation>
    <scope>NUCLEOTIDE SEQUENCE [LARGE SCALE GENOMIC DNA]</scope>
    <source>
        <strain evidence="1 2">KCTC 32217</strain>
    </source>
</reference>
<proteinExistence type="predicted"/>
<name>A0AAP2CJI3_9BACT</name>
<comment type="caution">
    <text evidence="1">The sequence shown here is derived from an EMBL/GenBank/DDBJ whole genome shotgun (WGS) entry which is preliminary data.</text>
</comment>
<dbReference type="Proteomes" id="UP001319104">
    <property type="component" value="Unassembled WGS sequence"/>
</dbReference>
<accession>A0AAP2CJI3</accession>